<accession>A0A9D1SU77</accession>
<gene>
    <name evidence="4" type="ORF">IAD24_07620</name>
</gene>
<reference evidence="4" key="2">
    <citation type="journal article" date="2021" name="PeerJ">
        <title>Extensive microbial diversity within the chicken gut microbiome revealed by metagenomics and culture.</title>
        <authorList>
            <person name="Gilroy R."/>
            <person name="Ravi A."/>
            <person name="Getino M."/>
            <person name="Pursley I."/>
            <person name="Horton D.L."/>
            <person name="Alikhan N.F."/>
            <person name="Baker D."/>
            <person name="Gharbi K."/>
            <person name="Hall N."/>
            <person name="Watson M."/>
            <person name="Adriaenssens E.M."/>
            <person name="Foster-Nyarko E."/>
            <person name="Jarju S."/>
            <person name="Secka A."/>
            <person name="Antonio M."/>
            <person name="Oren A."/>
            <person name="Chaudhuri R.R."/>
            <person name="La Ragione R."/>
            <person name="Hildebrand F."/>
            <person name="Pallen M.J."/>
        </authorList>
    </citation>
    <scope>NUCLEOTIDE SEQUENCE</scope>
    <source>
        <strain evidence="4">ChiGjej2B2-16831</strain>
    </source>
</reference>
<dbReference type="PANTHER" id="PTHR43633:SF1">
    <property type="entry name" value="ALCOHOL DEHYDROGENASE YQHD"/>
    <property type="match status" value="1"/>
</dbReference>
<name>A0A9D1SU77_9FIRM</name>
<dbReference type="AlphaFoldDB" id="A0A9D1SU77"/>
<dbReference type="FunFam" id="3.40.50.1970:FF:000003">
    <property type="entry name" value="Alcohol dehydrogenase, iron-containing"/>
    <property type="match status" value="1"/>
</dbReference>
<dbReference type="GO" id="GO:1990362">
    <property type="term" value="F:butanol dehydrogenase (NAD+) activity"/>
    <property type="evidence" value="ECO:0007669"/>
    <property type="project" value="InterPro"/>
</dbReference>
<dbReference type="GO" id="GO:1990002">
    <property type="term" value="F:methylglyoxal reductase (NADPH) (acetol producing) activity"/>
    <property type="evidence" value="ECO:0007669"/>
    <property type="project" value="TreeGrafter"/>
</dbReference>
<dbReference type="PROSITE" id="PS00060">
    <property type="entry name" value="ADH_IRON_2"/>
    <property type="match status" value="1"/>
</dbReference>
<dbReference type="InterPro" id="IPR056798">
    <property type="entry name" value="ADH_Fe_C"/>
</dbReference>
<dbReference type="Proteomes" id="UP000824128">
    <property type="component" value="Unassembled WGS sequence"/>
</dbReference>
<dbReference type="GO" id="GO:0008106">
    <property type="term" value="F:alcohol dehydrogenase (NADP+) activity"/>
    <property type="evidence" value="ECO:0007669"/>
    <property type="project" value="TreeGrafter"/>
</dbReference>
<protein>
    <submittedName>
        <fullName evidence="4">Iron-containing alcohol dehydrogenase</fullName>
    </submittedName>
</protein>
<dbReference type="PROSITE" id="PS00913">
    <property type="entry name" value="ADH_IRON_1"/>
    <property type="match status" value="1"/>
</dbReference>
<evidence type="ECO:0000256" key="1">
    <source>
        <dbReference type="ARBA" id="ARBA00023002"/>
    </source>
</evidence>
<sequence>MAYDPFEFFFPTRILFGAGESARTAEYLERFLAPRRVFVVTYGDFTLPALPGILRALEAAGMETALYAHAVPNPRAADVDAGAQAYQSSGADCILGVGGGSVIDTAKAIALLAANPSAGGVWDYVGGGAQPARPAAPVALVVSIASTGSEGNESFVLTGPDGRQKLIYSHESLRPRFSVCDPELSYTLPPRQTALGAADIFSHILEQYLHGQPGVEASDEMSLGLMRAVVQYAPRALAVPDDAAARANLMWASILAMSRVLGVGHAENWVCHMLEHAVSARFDLPHAAGMTAIFPAYLAFIAPQDAAGKLAKLSARVFGAAQSEQAGAGAVRAFFRGLGLPVSLTEALGRRPGAAEIGELAQNAIPWGAMEAGGYRPFTVQDAEAVLLMALEQH</sequence>
<dbReference type="Gene3D" id="3.40.50.1970">
    <property type="match status" value="1"/>
</dbReference>
<proteinExistence type="predicted"/>
<dbReference type="InterPro" id="IPR001670">
    <property type="entry name" value="ADH_Fe/GldA"/>
</dbReference>
<evidence type="ECO:0000259" key="3">
    <source>
        <dbReference type="Pfam" id="PF25137"/>
    </source>
</evidence>
<evidence type="ECO:0000313" key="4">
    <source>
        <dbReference type="EMBL" id="HIU95007.1"/>
    </source>
</evidence>
<feature type="domain" description="Fe-containing alcohol dehydrogenase-like C-terminal" evidence="3">
    <location>
        <begin position="193"/>
        <end position="388"/>
    </location>
</feature>
<dbReference type="EMBL" id="DVNZ01000242">
    <property type="protein sequence ID" value="HIU95007.1"/>
    <property type="molecule type" value="Genomic_DNA"/>
</dbReference>
<dbReference type="SUPFAM" id="SSF56796">
    <property type="entry name" value="Dehydroquinate synthase-like"/>
    <property type="match status" value="1"/>
</dbReference>
<keyword evidence="1" id="KW-0560">Oxidoreductase</keyword>
<dbReference type="GO" id="GO:0005829">
    <property type="term" value="C:cytosol"/>
    <property type="evidence" value="ECO:0007669"/>
    <property type="project" value="TreeGrafter"/>
</dbReference>
<feature type="domain" description="Alcohol dehydrogenase iron-type/glycerol dehydrogenase GldA" evidence="2">
    <location>
        <begin position="11"/>
        <end position="182"/>
    </location>
</feature>
<organism evidence="4 5">
    <name type="scientific">Candidatus Aphodomorpha intestinavium</name>
    <dbReference type="NCBI Taxonomy" id="2840672"/>
    <lineage>
        <taxon>Bacteria</taxon>
        <taxon>Bacillati</taxon>
        <taxon>Bacillota</taxon>
        <taxon>Clostridia</taxon>
        <taxon>Eubacteriales</taxon>
        <taxon>Candidatus Aphodomorpha</taxon>
    </lineage>
</organism>
<reference evidence="4" key="1">
    <citation type="submission" date="2020-10" db="EMBL/GenBank/DDBJ databases">
        <authorList>
            <person name="Gilroy R."/>
        </authorList>
    </citation>
    <scope>NUCLEOTIDE SEQUENCE</scope>
    <source>
        <strain evidence="4">ChiGjej2B2-16831</strain>
    </source>
</reference>
<dbReference type="Pfam" id="PF00465">
    <property type="entry name" value="Fe-ADH"/>
    <property type="match status" value="1"/>
</dbReference>
<dbReference type="InterPro" id="IPR018211">
    <property type="entry name" value="ADH_Fe_CS"/>
</dbReference>
<dbReference type="InterPro" id="IPR044731">
    <property type="entry name" value="BDH-like"/>
</dbReference>
<dbReference type="Gene3D" id="1.20.1090.10">
    <property type="entry name" value="Dehydroquinate synthase-like - alpha domain"/>
    <property type="match status" value="1"/>
</dbReference>
<dbReference type="GO" id="GO:0046872">
    <property type="term" value="F:metal ion binding"/>
    <property type="evidence" value="ECO:0007669"/>
    <property type="project" value="InterPro"/>
</dbReference>
<evidence type="ECO:0000259" key="2">
    <source>
        <dbReference type="Pfam" id="PF00465"/>
    </source>
</evidence>
<comment type="caution">
    <text evidence="4">The sequence shown here is derived from an EMBL/GenBank/DDBJ whole genome shotgun (WGS) entry which is preliminary data.</text>
</comment>
<dbReference type="CDD" id="cd08187">
    <property type="entry name" value="BDH"/>
    <property type="match status" value="1"/>
</dbReference>
<dbReference type="PANTHER" id="PTHR43633">
    <property type="entry name" value="ALCOHOL DEHYDROGENASE YQHD"/>
    <property type="match status" value="1"/>
</dbReference>
<evidence type="ECO:0000313" key="5">
    <source>
        <dbReference type="Proteomes" id="UP000824128"/>
    </source>
</evidence>
<dbReference type="Pfam" id="PF25137">
    <property type="entry name" value="ADH_Fe_C"/>
    <property type="match status" value="1"/>
</dbReference>